<comment type="caution">
    <text evidence="8">The sequence shown here is derived from an EMBL/GenBank/DDBJ whole genome shotgun (WGS) entry which is preliminary data.</text>
</comment>
<keyword evidence="9" id="KW-1185">Reference proteome</keyword>
<evidence type="ECO:0000256" key="3">
    <source>
        <dbReference type="ARBA" id="ARBA00022692"/>
    </source>
</evidence>
<feature type="transmembrane region" description="Helical" evidence="6">
    <location>
        <begin position="237"/>
        <end position="253"/>
    </location>
</feature>
<feature type="transmembrane region" description="Helical" evidence="6">
    <location>
        <begin position="169"/>
        <end position="196"/>
    </location>
</feature>
<feature type="transmembrane region" description="Helical" evidence="6">
    <location>
        <begin position="387"/>
        <end position="420"/>
    </location>
</feature>
<dbReference type="NCBIfam" id="TIGR00360">
    <property type="entry name" value="ComEC_N-term"/>
    <property type="match status" value="1"/>
</dbReference>
<protein>
    <submittedName>
        <fullName evidence="8">ComEC/Rec2 family competence protein</fullName>
    </submittedName>
</protein>
<evidence type="ECO:0000313" key="8">
    <source>
        <dbReference type="EMBL" id="MBN2963872.1"/>
    </source>
</evidence>
<keyword evidence="4 6" id="KW-1133">Transmembrane helix</keyword>
<keyword evidence="3 6" id="KW-0812">Transmembrane</keyword>
<dbReference type="RefSeq" id="WP_205458412.1">
    <property type="nucleotide sequence ID" value="NZ_JAFHKK010000005.1"/>
</dbReference>
<evidence type="ECO:0000259" key="7">
    <source>
        <dbReference type="Pfam" id="PF03772"/>
    </source>
</evidence>
<evidence type="ECO:0000256" key="5">
    <source>
        <dbReference type="ARBA" id="ARBA00023136"/>
    </source>
</evidence>
<feature type="transmembrane region" description="Helical" evidence="6">
    <location>
        <begin position="258"/>
        <end position="276"/>
    </location>
</feature>
<sequence>MTLAPLRLFANAKEVAVCFGVLALLFALHVSVIYAQYQSFTQEGRAYVEGELLLSDARLSKNGKPYHVLHVKTKDFTLYTVAWKETLHVRPGEKVSVYAITENLGFSDFLSKRFFTPSFSLQALRQSDEGVAKQLSYKIHAQHESPKMQALFSALFLATPVPKDLREDVLFWGVSHLVAISGFHLGVLLALGYGLLRPLYRFFQNRYFPYRNATFDLGVVMLGLAFGYLWLIDFVPSFLRAFVMACFGFFLLMRHIKLLSFGTLALTVGVILVLFPHLVLHIGFWFSVFGVFYIFLYLHHFKDRFSAPMHAVLLNVWVFLAMNIPVHYWFPLTSWQQVGSIPLSIVFIGFYPLSAALHVMGLGGALDGVLEPFLAWRMEGAEVPTPLWALVGYLGLSVLAIRWRFLAVGIVLLGGVPFLLL</sequence>
<gene>
    <name evidence="8" type="ORF">JWV37_03680</name>
</gene>
<organism evidence="8 9">
    <name type="scientific">Sulfurospirillum tamanense</name>
    <dbReference type="NCBI Taxonomy" id="2813362"/>
    <lineage>
        <taxon>Bacteria</taxon>
        <taxon>Pseudomonadati</taxon>
        <taxon>Campylobacterota</taxon>
        <taxon>Epsilonproteobacteria</taxon>
        <taxon>Campylobacterales</taxon>
        <taxon>Sulfurospirillaceae</taxon>
        <taxon>Sulfurospirillum</taxon>
    </lineage>
</organism>
<reference evidence="8 9" key="2">
    <citation type="submission" date="2021-02" db="EMBL/GenBank/DDBJ databases">
        <title>Sulfurospirillum tamanensis sp. nov.</title>
        <authorList>
            <person name="Frolova A."/>
            <person name="Merkel A."/>
            <person name="Slobodkin A."/>
        </authorList>
    </citation>
    <scope>NUCLEOTIDE SEQUENCE [LARGE SCALE GENOMIC DNA]</scope>
    <source>
        <strain evidence="8 9">T05b</strain>
    </source>
</reference>
<dbReference type="InterPro" id="IPR052159">
    <property type="entry name" value="Competence_DNA_uptake"/>
</dbReference>
<evidence type="ECO:0000256" key="6">
    <source>
        <dbReference type="SAM" id="Phobius"/>
    </source>
</evidence>
<dbReference type="PANTHER" id="PTHR30619:SF7">
    <property type="entry name" value="BETA-LACTAMASE DOMAIN PROTEIN"/>
    <property type="match status" value="1"/>
</dbReference>
<dbReference type="EMBL" id="JAFHKK010000005">
    <property type="protein sequence ID" value="MBN2963872.1"/>
    <property type="molecule type" value="Genomic_DNA"/>
</dbReference>
<comment type="subcellular location">
    <subcellularLocation>
        <location evidence="1">Cell membrane</location>
        <topology evidence="1">Multi-pass membrane protein</topology>
    </subcellularLocation>
</comment>
<evidence type="ECO:0000256" key="1">
    <source>
        <dbReference type="ARBA" id="ARBA00004651"/>
    </source>
</evidence>
<proteinExistence type="predicted"/>
<reference evidence="9" key="1">
    <citation type="submission" date="2021-02" db="EMBL/GenBank/DDBJ databases">
        <title>Sulfurospirillum tamanensis sp. nov.</title>
        <authorList>
            <person name="Merkel A.Y."/>
        </authorList>
    </citation>
    <scope>NUCLEOTIDE SEQUENCE [LARGE SCALE GENOMIC DNA]</scope>
    <source>
        <strain evidence="9">T05b</strain>
    </source>
</reference>
<dbReference type="InterPro" id="IPR004477">
    <property type="entry name" value="ComEC_N"/>
</dbReference>
<accession>A0ABS2WQL2</accession>
<evidence type="ECO:0000313" key="9">
    <source>
        <dbReference type="Proteomes" id="UP000703590"/>
    </source>
</evidence>
<keyword evidence="2" id="KW-1003">Cell membrane</keyword>
<evidence type="ECO:0000256" key="4">
    <source>
        <dbReference type="ARBA" id="ARBA00022989"/>
    </source>
</evidence>
<evidence type="ECO:0000256" key="2">
    <source>
        <dbReference type="ARBA" id="ARBA00022475"/>
    </source>
</evidence>
<feature type="transmembrane region" description="Helical" evidence="6">
    <location>
        <begin position="342"/>
        <end position="366"/>
    </location>
</feature>
<dbReference type="PANTHER" id="PTHR30619">
    <property type="entry name" value="DNA INTERNALIZATION/COMPETENCE PROTEIN COMEC/REC2"/>
    <property type="match status" value="1"/>
</dbReference>
<feature type="transmembrane region" description="Helical" evidence="6">
    <location>
        <begin position="311"/>
        <end position="330"/>
    </location>
</feature>
<feature type="transmembrane region" description="Helical" evidence="6">
    <location>
        <begin position="208"/>
        <end position="231"/>
    </location>
</feature>
<dbReference type="Pfam" id="PF03772">
    <property type="entry name" value="Competence"/>
    <property type="match status" value="1"/>
</dbReference>
<reference evidence="8 9" key="3">
    <citation type="submission" date="2021-02" db="EMBL/GenBank/DDBJ databases">
        <authorList>
            <person name="Merkel A.Y."/>
        </authorList>
    </citation>
    <scope>NUCLEOTIDE SEQUENCE [LARGE SCALE GENOMIC DNA]</scope>
    <source>
        <strain evidence="8 9">T05b</strain>
    </source>
</reference>
<keyword evidence="5 6" id="KW-0472">Membrane</keyword>
<feature type="domain" description="ComEC/Rec2-related protein" evidence="7">
    <location>
        <begin position="162"/>
        <end position="354"/>
    </location>
</feature>
<name>A0ABS2WQL2_9BACT</name>
<feature type="transmembrane region" description="Helical" evidence="6">
    <location>
        <begin position="282"/>
        <end position="299"/>
    </location>
</feature>
<dbReference type="Proteomes" id="UP000703590">
    <property type="component" value="Unassembled WGS sequence"/>
</dbReference>